<name>A0A2I1M5B9_9BIFI</name>
<comment type="caution">
    <text evidence="3">The sequence shown here is derived from an EMBL/GenBank/DDBJ whole genome shotgun (WGS) entry which is preliminary data.</text>
</comment>
<dbReference type="EMBL" id="PKGU01000002">
    <property type="protein sequence ID" value="PKZ15307.1"/>
    <property type="molecule type" value="Genomic_DNA"/>
</dbReference>
<dbReference type="Gene3D" id="3.30.565.10">
    <property type="entry name" value="Histidine kinase-like ATPase, C-terminal domain"/>
    <property type="match status" value="1"/>
</dbReference>
<dbReference type="PANTHER" id="PTHR40448">
    <property type="entry name" value="TWO-COMPONENT SENSOR HISTIDINE KINASE"/>
    <property type="match status" value="1"/>
</dbReference>
<feature type="transmembrane region" description="Helical" evidence="1">
    <location>
        <begin position="70"/>
        <end position="90"/>
    </location>
</feature>
<keyword evidence="1" id="KW-0812">Transmembrane</keyword>
<protein>
    <submittedName>
        <fullName evidence="3">ATP-binding protein</fullName>
    </submittedName>
</protein>
<keyword evidence="1" id="KW-0472">Membrane</keyword>
<keyword evidence="3" id="KW-0547">Nucleotide-binding</keyword>
<keyword evidence="1" id="KW-1133">Transmembrane helix</keyword>
<evidence type="ECO:0000256" key="1">
    <source>
        <dbReference type="SAM" id="Phobius"/>
    </source>
</evidence>
<gene>
    <name evidence="3" type="ORF">CYJ32_02695</name>
</gene>
<dbReference type="GO" id="GO:0005524">
    <property type="term" value="F:ATP binding"/>
    <property type="evidence" value="ECO:0007669"/>
    <property type="project" value="UniProtKB-KW"/>
</dbReference>
<evidence type="ECO:0000313" key="3">
    <source>
        <dbReference type="EMBL" id="PKZ15307.1"/>
    </source>
</evidence>
<feature type="transmembrane region" description="Helical" evidence="1">
    <location>
        <begin position="202"/>
        <end position="222"/>
    </location>
</feature>
<dbReference type="PANTHER" id="PTHR40448:SF1">
    <property type="entry name" value="TWO-COMPONENT SENSOR HISTIDINE KINASE"/>
    <property type="match status" value="1"/>
</dbReference>
<feature type="transmembrane region" description="Helical" evidence="1">
    <location>
        <begin position="12"/>
        <end position="29"/>
    </location>
</feature>
<dbReference type="Pfam" id="PF14501">
    <property type="entry name" value="HATPase_c_5"/>
    <property type="match status" value="1"/>
</dbReference>
<dbReference type="SUPFAM" id="SSF55874">
    <property type="entry name" value="ATPase domain of HSP90 chaperone/DNA topoisomerase II/histidine kinase"/>
    <property type="match status" value="1"/>
</dbReference>
<feature type="domain" description="Sensor histidine kinase NatK-like C-terminal" evidence="2">
    <location>
        <begin position="343"/>
        <end position="452"/>
    </location>
</feature>
<dbReference type="Proteomes" id="UP000242263">
    <property type="component" value="Unassembled WGS sequence"/>
</dbReference>
<dbReference type="CDD" id="cd16935">
    <property type="entry name" value="HATPase_AgrC-ComD-like"/>
    <property type="match status" value="1"/>
</dbReference>
<reference evidence="3 4" key="1">
    <citation type="submission" date="2017-12" db="EMBL/GenBank/DDBJ databases">
        <title>Phylogenetic diversity of female urinary microbiome.</title>
        <authorList>
            <person name="Thomas-White K."/>
            <person name="Wolfe A.J."/>
        </authorList>
    </citation>
    <scope>NUCLEOTIDE SEQUENCE [LARGE SCALE GENOMIC DNA]</scope>
    <source>
        <strain evidence="3 4">UMB0064</strain>
    </source>
</reference>
<proteinExistence type="predicted"/>
<organism evidence="3 4">
    <name type="scientific">Alloscardovia omnicolens</name>
    <dbReference type="NCBI Taxonomy" id="419015"/>
    <lineage>
        <taxon>Bacteria</taxon>
        <taxon>Bacillati</taxon>
        <taxon>Actinomycetota</taxon>
        <taxon>Actinomycetes</taxon>
        <taxon>Bifidobacteriales</taxon>
        <taxon>Bifidobacteriaceae</taxon>
        <taxon>Alloscardovia</taxon>
    </lineage>
</organism>
<sequence length="456" mass="50821">MNFVVDYSFLSFPIETLIAVLVVSSRSLLKAGWRPKLLATVLFASIVCAYFAVSIIGGALVVSFEQLNSLVFPMRCLLYLVYACLLAGIVRELYDVSGIEALLYTVMGYGLQHLGFAAASAVQVFIPMPTPWDVIFRLCVLAGMYVFAVQYLAQRFHVQVEAVKQSVRWVALSVFVLVCAIVFNMVLLMRPEHVVMPWQIDIAFRILDFLCTLLGMAVLLLVSTRDRLINDIDLLTQLNEAKMKHYNMSLENMELVNAKFHDVRKGLASVRAQIQNLDGTHNQLSEVSTESMRELENAIRVYDSIYQTGNDMIDAVLTEKSLYCSAHDIALSAMVDGNGFSFLKPSEITALFGNILDNAIEAVQNPHLPPANRAIELRAHVINGYSIIEASNFYAGEVQLSKDTGLPVSQKTNQRFHGFGMKSIAAVTHDYEGNVHVEADNETKVFEIRVVIPIPR</sequence>
<feature type="transmembrane region" description="Helical" evidence="1">
    <location>
        <begin position="134"/>
        <end position="153"/>
    </location>
</feature>
<feature type="transmembrane region" description="Helical" evidence="1">
    <location>
        <begin position="41"/>
        <end position="64"/>
    </location>
</feature>
<feature type="transmembrane region" description="Helical" evidence="1">
    <location>
        <begin position="102"/>
        <end position="128"/>
    </location>
</feature>
<keyword evidence="3" id="KW-0067">ATP-binding</keyword>
<dbReference type="AlphaFoldDB" id="A0A2I1M5B9"/>
<dbReference type="GO" id="GO:0042802">
    <property type="term" value="F:identical protein binding"/>
    <property type="evidence" value="ECO:0007669"/>
    <property type="project" value="TreeGrafter"/>
</dbReference>
<dbReference type="RefSeq" id="WP_049187975.1">
    <property type="nucleotide sequence ID" value="NZ_JVFQ01000016.1"/>
</dbReference>
<accession>A0A2I1M5B9</accession>
<evidence type="ECO:0000313" key="4">
    <source>
        <dbReference type="Proteomes" id="UP000242263"/>
    </source>
</evidence>
<feature type="transmembrane region" description="Helical" evidence="1">
    <location>
        <begin position="169"/>
        <end position="190"/>
    </location>
</feature>
<evidence type="ECO:0000259" key="2">
    <source>
        <dbReference type="Pfam" id="PF14501"/>
    </source>
</evidence>
<dbReference type="InterPro" id="IPR032834">
    <property type="entry name" value="NatK-like_C"/>
</dbReference>
<dbReference type="InterPro" id="IPR036890">
    <property type="entry name" value="HATPase_C_sf"/>
</dbReference>